<dbReference type="PROSITE" id="PS01316">
    <property type="entry name" value="ATP_P_PHORIBOSYLTR"/>
    <property type="match status" value="1"/>
</dbReference>
<proteinExistence type="inferred from homology"/>
<dbReference type="InterPro" id="IPR013820">
    <property type="entry name" value="ATP_PRibTrfase_cat"/>
</dbReference>
<dbReference type="Pfam" id="PF01634">
    <property type="entry name" value="HisG"/>
    <property type="match status" value="1"/>
</dbReference>
<dbReference type="EC" id="2.4.2.17" evidence="4"/>
<dbReference type="InterPro" id="IPR015867">
    <property type="entry name" value="N-reg_PII/ATP_PRibTrfase_C"/>
</dbReference>
<protein>
    <recommendedName>
        <fullName evidence="5">ATP phosphoribosyltransferase</fullName>
        <ecNumber evidence="4">2.4.2.17</ecNumber>
    </recommendedName>
</protein>
<evidence type="ECO:0000256" key="9">
    <source>
        <dbReference type="ARBA" id="ARBA00023102"/>
    </source>
</evidence>
<keyword evidence="7" id="KW-0328">Glycosyltransferase</keyword>
<dbReference type="AlphaFoldDB" id="A0A9P6AM40"/>
<dbReference type="GO" id="GO:0005737">
    <property type="term" value="C:cytoplasm"/>
    <property type="evidence" value="ECO:0007669"/>
    <property type="project" value="InterPro"/>
</dbReference>
<organism evidence="12 13">
    <name type="scientific">Hydnum rufescens UP504</name>
    <dbReference type="NCBI Taxonomy" id="1448309"/>
    <lineage>
        <taxon>Eukaryota</taxon>
        <taxon>Fungi</taxon>
        <taxon>Dikarya</taxon>
        <taxon>Basidiomycota</taxon>
        <taxon>Agaricomycotina</taxon>
        <taxon>Agaricomycetes</taxon>
        <taxon>Cantharellales</taxon>
        <taxon>Hydnaceae</taxon>
        <taxon>Hydnum</taxon>
    </lineage>
</organism>
<dbReference type="PANTHER" id="PTHR21403:SF8">
    <property type="entry name" value="ATP PHOSPHORIBOSYLTRANSFERASE"/>
    <property type="match status" value="1"/>
</dbReference>
<accession>A0A9P6AM40</accession>
<reference evidence="12" key="1">
    <citation type="journal article" date="2020" name="Nat. Commun.">
        <title>Large-scale genome sequencing of mycorrhizal fungi provides insights into the early evolution of symbiotic traits.</title>
        <authorList>
            <person name="Miyauchi S."/>
            <person name="Kiss E."/>
            <person name="Kuo A."/>
            <person name="Drula E."/>
            <person name="Kohler A."/>
            <person name="Sanchez-Garcia M."/>
            <person name="Morin E."/>
            <person name="Andreopoulos B."/>
            <person name="Barry K.W."/>
            <person name="Bonito G."/>
            <person name="Buee M."/>
            <person name="Carver A."/>
            <person name="Chen C."/>
            <person name="Cichocki N."/>
            <person name="Clum A."/>
            <person name="Culley D."/>
            <person name="Crous P.W."/>
            <person name="Fauchery L."/>
            <person name="Girlanda M."/>
            <person name="Hayes R.D."/>
            <person name="Keri Z."/>
            <person name="LaButti K."/>
            <person name="Lipzen A."/>
            <person name="Lombard V."/>
            <person name="Magnuson J."/>
            <person name="Maillard F."/>
            <person name="Murat C."/>
            <person name="Nolan M."/>
            <person name="Ohm R.A."/>
            <person name="Pangilinan J."/>
            <person name="Pereira M.F."/>
            <person name="Perotto S."/>
            <person name="Peter M."/>
            <person name="Pfister S."/>
            <person name="Riley R."/>
            <person name="Sitrit Y."/>
            <person name="Stielow J.B."/>
            <person name="Szollosi G."/>
            <person name="Zifcakova L."/>
            <person name="Stursova M."/>
            <person name="Spatafora J.W."/>
            <person name="Tedersoo L."/>
            <person name="Vaario L.M."/>
            <person name="Yamada A."/>
            <person name="Yan M."/>
            <person name="Wang P."/>
            <person name="Xu J."/>
            <person name="Bruns T."/>
            <person name="Baldrian P."/>
            <person name="Vilgalys R."/>
            <person name="Dunand C."/>
            <person name="Henrissat B."/>
            <person name="Grigoriev I.V."/>
            <person name="Hibbett D."/>
            <person name="Nagy L.G."/>
            <person name="Martin F.M."/>
        </authorList>
    </citation>
    <scope>NUCLEOTIDE SEQUENCE</scope>
    <source>
        <strain evidence="12">UP504</strain>
    </source>
</reference>
<dbReference type="EMBL" id="MU129061">
    <property type="protein sequence ID" value="KAF9508308.1"/>
    <property type="molecule type" value="Genomic_DNA"/>
</dbReference>
<dbReference type="InterPro" id="IPR018198">
    <property type="entry name" value="ATP_PRibTrfase_CS"/>
</dbReference>
<dbReference type="SUPFAM" id="SSF54913">
    <property type="entry name" value="GlnB-like"/>
    <property type="match status" value="1"/>
</dbReference>
<evidence type="ECO:0000256" key="6">
    <source>
        <dbReference type="ARBA" id="ARBA00022605"/>
    </source>
</evidence>
<dbReference type="Proteomes" id="UP000886523">
    <property type="component" value="Unassembled WGS sequence"/>
</dbReference>
<dbReference type="GO" id="GO:0000287">
    <property type="term" value="F:magnesium ion binding"/>
    <property type="evidence" value="ECO:0007669"/>
    <property type="project" value="InterPro"/>
</dbReference>
<dbReference type="FunFam" id="3.40.190.10:FF:000123">
    <property type="entry name" value="HIS1p ATP phosphoribosyltransferase"/>
    <property type="match status" value="1"/>
</dbReference>
<evidence type="ECO:0000256" key="7">
    <source>
        <dbReference type="ARBA" id="ARBA00022676"/>
    </source>
</evidence>
<evidence type="ECO:0000256" key="8">
    <source>
        <dbReference type="ARBA" id="ARBA00022679"/>
    </source>
</evidence>
<dbReference type="GO" id="GO:0000105">
    <property type="term" value="P:L-histidine biosynthetic process"/>
    <property type="evidence" value="ECO:0007669"/>
    <property type="project" value="UniProtKB-KW"/>
</dbReference>
<comment type="catalytic activity">
    <reaction evidence="1">
        <text>1-(5-phospho-beta-D-ribosyl)-ATP + diphosphate = 5-phospho-alpha-D-ribose 1-diphosphate + ATP</text>
        <dbReference type="Rhea" id="RHEA:18473"/>
        <dbReference type="ChEBI" id="CHEBI:30616"/>
        <dbReference type="ChEBI" id="CHEBI:33019"/>
        <dbReference type="ChEBI" id="CHEBI:58017"/>
        <dbReference type="ChEBI" id="CHEBI:73183"/>
        <dbReference type="EC" id="2.4.2.17"/>
    </reaction>
</comment>
<dbReference type="NCBIfam" id="TIGR03455">
    <property type="entry name" value="HisG_C-term"/>
    <property type="match status" value="1"/>
</dbReference>
<dbReference type="SUPFAM" id="SSF53850">
    <property type="entry name" value="Periplasmic binding protein-like II"/>
    <property type="match status" value="1"/>
</dbReference>
<evidence type="ECO:0000313" key="12">
    <source>
        <dbReference type="EMBL" id="KAF9508308.1"/>
    </source>
</evidence>
<gene>
    <name evidence="12" type="ORF">BS47DRAFT_1377724</name>
</gene>
<evidence type="ECO:0000256" key="4">
    <source>
        <dbReference type="ARBA" id="ARBA00011946"/>
    </source>
</evidence>
<comment type="caution">
    <text evidence="12">The sequence shown here is derived from an EMBL/GenBank/DDBJ whole genome shotgun (WGS) entry which is preliminary data.</text>
</comment>
<dbReference type="InterPro" id="IPR011322">
    <property type="entry name" value="N-reg_PII-like_a/b"/>
</dbReference>
<keyword evidence="6" id="KW-0028">Amino-acid biosynthesis</keyword>
<feature type="domain" description="Histidine biosynthesis HisG C-terminal" evidence="11">
    <location>
        <begin position="216"/>
        <end position="268"/>
    </location>
</feature>
<feature type="domain" description="ATP phosphoribosyltransferase catalytic" evidence="10">
    <location>
        <begin position="60"/>
        <end position="197"/>
    </location>
</feature>
<evidence type="ECO:0000256" key="1">
    <source>
        <dbReference type="ARBA" id="ARBA00000915"/>
    </source>
</evidence>
<dbReference type="Pfam" id="PF08029">
    <property type="entry name" value="HisG_C"/>
    <property type="match status" value="1"/>
</dbReference>
<keyword evidence="9" id="KW-0368">Histidine biosynthesis</keyword>
<sequence length="271" mass="29614">MPLLTVSIKGRLLFGIPKKGFYLSRCTHLQFFRSDRLDVCLVQNYPIALVFLPASDISRQDRIEESQMWPHVEEVLKLGFGKCNLQVQVPEHGAIQSVEDLVGKRVATSFPNIGGEYFGVDKRVGKERGVVVKTTIEYVGGSVEAACALGLAEGIVDLVESGETMRAAGLHPIATVMSTEAILITAKKCVSDDSKASFVPLIQLISSRLVGGEAGKRYPGHRSPTMSRLEETDWVSVSAQVERVEVARVMDQLQAIGAEDLLVTTLENCRV</sequence>
<evidence type="ECO:0000256" key="3">
    <source>
        <dbReference type="ARBA" id="ARBA00009372"/>
    </source>
</evidence>
<evidence type="ECO:0000256" key="2">
    <source>
        <dbReference type="ARBA" id="ARBA00004667"/>
    </source>
</evidence>
<keyword evidence="13" id="KW-1185">Reference proteome</keyword>
<comment type="similarity">
    <text evidence="3">Belongs to the ATP phosphoribosyltransferase family.</text>
</comment>
<dbReference type="PANTHER" id="PTHR21403">
    <property type="entry name" value="ATP PHOSPHORIBOSYLTRANSFERASE ATP-PRTASE"/>
    <property type="match status" value="1"/>
</dbReference>
<dbReference type="Gene3D" id="3.30.70.120">
    <property type="match status" value="1"/>
</dbReference>
<dbReference type="InterPro" id="IPR001348">
    <property type="entry name" value="ATP_PRibTrfase_HisG"/>
</dbReference>
<evidence type="ECO:0000313" key="13">
    <source>
        <dbReference type="Proteomes" id="UP000886523"/>
    </source>
</evidence>
<keyword evidence="8" id="KW-0808">Transferase</keyword>
<dbReference type="Gene3D" id="3.40.190.10">
    <property type="entry name" value="Periplasmic binding protein-like II"/>
    <property type="match status" value="2"/>
</dbReference>
<evidence type="ECO:0000259" key="10">
    <source>
        <dbReference type="Pfam" id="PF01634"/>
    </source>
</evidence>
<dbReference type="OrthoDB" id="2574at2759"/>
<dbReference type="InterPro" id="IPR013115">
    <property type="entry name" value="HisG_C"/>
</dbReference>
<evidence type="ECO:0000259" key="11">
    <source>
        <dbReference type="Pfam" id="PF08029"/>
    </source>
</evidence>
<dbReference type="GO" id="GO:0003879">
    <property type="term" value="F:ATP phosphoribosyltransferase activity"/>
    <property type="evidence" value="ECO:0007669"/>
    <property type="project" value="UniProtKB-EC"/>
</dbReference>
<dbReference type="NCBIfam" id="TIGR00070">
    <property type="entry name" value="hisG"/>
    <property type="match status" value="1"/>
</dbReference>
<evidence type="ECO:0000256" key="5">
    <source>
        <dbReference type="ARBA" id="ARBA00020998"/>
    </source>
</evidence>
<name>A0A9P6AM40_9AGAM</name>
<comment type="pathway">
    <text evidence="2">Amino-acid biosynthesis; L-histidine biosynthesis; L-histidine from 5-phospho-alpha-D-ribose 1-diphosphate: step 1/9.</text>
</comment>